<protein>
    <recommendedName>
        <fullName evidence="1">THIF-type NAD/FAD binding fold domain-containing protein</fullName>
    </recommendedName>
</protein>
<dbReference type="PANTHER" id="PTHR43267">
    <property type="entry name" value="TRNA THREONYLCARBAMOYLADENOSINE DEHYDRATASE"/>
    <property type="match status" value="1"/>
</dbReference>
<proteinExistence type="predicted"/>
<evidence type="ECO:0000259" key="1">
    <source>
        <dbReference type="Pfam" id="PF00899"/>
    </source>
</evidence>
<feature type="domain" description="THIF-type NAD/FAD binding fold" evidence="1">
    <location>
        <begin position="291"/>
        <end position="443"/>
    </location>
</feature>
<evidence type="ECO:0000313" key="2">
    <source>
        <dbReference type="EMBL" id="QIM53215.1"/>
    </source>
</evidence>
<dbReference type="InterPro" id="IPR000594">
    <property type="entry name" value="ThiF_NAD_FAD-bd"/>
</dbReference>
<dbReference type="InterPro" id="IPR035985">
    <property type="entry name" value="Ubiquitin-activating_enz"/>
</dbReference>
<dbReference type="GO" id="GO:0008641">
    <property type="term" value="F:ubiquitin-like modifier activating enzyme activity"/>
    <property type="evidence" value="ECO:0007669"/>
    <property type="project" value="InterPro"/>
</dbReference>
<dbReference type="GO" id="GO:0061503">
    <property type="term" value="F:tRNA threonylcarbamoyladenosine dehydratase"/>
    <property type="evidence" value="ECO:0007669"/>
    <property type="project" value="TreeGrafter"/>
</dbReference>
<name>A0A6G8IJL9_9BURK</name>
<dbReference type="InterPro" id="IPR045886">
    <property type="entry name" value="ThiF/MoeB/HesA"/>
</dbReference>
<dbReference type="Gene3D" id="3.40.50.720">
    <property type="entry name" value="NAD(P)-binding Rossmann-like Domain"/>
    <property type="match status" value="1"/>
</dbReference>
<organism evidence="2 3">
    <name type="scientific">Hydrogenophaga crocea</name>
    <dbReference type="NCBI Taxonomy" id="2716225"/>
    <lineage>
        <taxon>Bacteria</taxon>
        <taxon>Pseudomonadati</taxon>
        <taxon>Pseudomonadota</taxon>
        <taxon>Betaproteobacteria</taxon>
        <taxon>Burkholderiales</taxon>
        <taxon>Comamonadaceae</taxon>
        <taxon>Hydrogenophaga</taxon>
    </lineage>
</organism>
<reference evidence="2 3" key="1">
    <citation type="submission" date="2020-03" db="EMBL/GenBank/DDBJ databases">
        <title>Hydrogenophaga sp. nov. isolated from cyanobacterial mat.</title>
        <authorList>
            <person name="Thorat V."/>
            <person name="Kirdat K."/>
            <person name="Tiwarekar B."/>
            <person name="Costa E.D."/>
            <person name="Yadav A."/>
        </authorList>
    </citation>
    <scope>NUCLEOTIDE SEQUENCE [LARGE SCALE GENOMIC DNA]</scope>
    <source>
        <strain evidence="2 3">BA0156</strain>
    </source>
</reference>
<dbReference type="InterPro" id="IPR016135">
    <property type="entry name" value="UBQ-conjugating_enzyme/RWD"/>
</dbReference>
<sequence>MWFITRVGRYNHERDAIGELAAEPWIENIRWRLDRGLFVDADIVVAEVRRPVTLAYPDIFPFAPPSVRPREGGERWSIHQYGPGGELCLEHRSDNWQEHVTGADVLRSAHRLLSTEAGATGGPDASRVVPSAHRVSLGQRLRSEPMRLVETEALAAAVAAASEPRAMTARMLVTGRNFVLFVVKITQPGGAEWRDPTLPEPIGRYEFETGHVIALPSGDARLGQVAVAAARGARALRSLLFRADLAFESSETLVLSLPTGVRAFHVDPKDDAVIEYAIVPPNPGQRAAPGREAFGEKLVGVLGAGSMGSKVAASLARAGVTKFLLIDDDVLGAENIPRHELDWLAVGAHKVDALAERLKLLRPGATIDSRRLSLGGQESSGSLHGALAALAKCDLIVDASGSDAAFNYAAGVAAESERPMIWGRVFGGGYGGMVARSRPGLDPTPLDARASIHAWCANPHFPKPPKATVDYGAEGADGEPMVADDADVAQIAASLARLAIDALLAAPESSFESSAYMIGLRKEWIFTGAFDVWPVDLGAPSARRAEPPSEAEVERAVEALTALLPKEST</sequence>
<evidence type="ECO:0000313" key="3">
    <source>
        <dbReference type="Proteomes" id="UP000503162"/>
    </source>
</evidence>
<accession>A0A6G8IJL9</accession>
<dbReference type="Pfam" id="PF00899">
    <property type="entry name" value="ThiF"/>
    <property type="match status" value="1"/>
</dbReference>
<gene>
    <name evidence="2" type="ORF">G9Q37_14165</name>
</gene>
<keyword evidence="3" id="KW-1185">Reference proteome</keyword>
<dbReference type="SUPFAM" id="SSF69572">
    <property type="entry name" value="Activating enzymes of the ubiquitin-like proteins"/>
    <property type="match status" value="1"/>
</dbReference>
<dbReference type="KEGG" id="hcz:G9Q37_14165"/>
<dbReference type="AlphaFoldDB" id="A0A6G8IJL9"/>
<dbReference type="EMBL" id="CP049989">
    <property type="protein sequence ID" value="QIM53215.1"/>
    <property type="molecule type" value="Genomic_DNA"/>
</dbReference>
<dbReference type="Proteomes" id="UP000503162">
    <property type="component" value="Chromosome"/>
</dbReference>
<dbReference type="SUPFAM" id="SSF54495">
    <property type="entry name" value="UBC-like"/>
    <property type="match status" value="1"/>
</dbReference>
<dbReference type="PANTHER" id="PTHR43267:SF1">
    <property type="entry name" value="TRNA THREONYLCARBAMOYLADENOSINE DEHYDRATASE"/>
    <property type="match status" value="1"/>
</dbReference>
<dbReference type="GO" id="GO:0061504">
    <property type="term" value="P:cyclic threonylcarbamoyladenosine biosynthetic process"/>
    <property type="evidence" value="ECO:0007669"/>
    <property type="project" value="TreeGrafter"/>
</dbReference>
<dbReference type="RefSeq" id="WP_166228068.1">
    <property type="nucleotide sequence ID" value="NZ_CP049989.1"/>
</dbReference>